<comment type="caution">
    <text evidence="1">The sequence shown here is derived from an EMBL/GenBank/DDBJ whole genome shotgun (WGS) entry which is preliminary data.</text>
</comment>
<dbReference type="Proteomes" id="UP001281147">
    <property type="component" value="Unassembled WGS sequence"/>
</dbReference>
<reference evidence="1" key="1">
    <citation type="submission" date="2023-07" db="EMBL/GenBank/DDBJ databases">
        <title>Black Yeasts Isolated from many extreme environments.</title>
        <authorList>
            <person name="Coleine C."/>
            <person name="Stajich J.E."/>
            <person name="Selbmann L."/>
        </authorList>
    </citation>
    <scope>NUCLEOTIDE SEQUENCE</scope>
    <source>
        <strain evidence="1">CCFEE 5714</strain>
    </source>
</reference>
<evidence type="ECO:0000313" key="2">
    <source>
        <dbReference type="Proteomes" id="UP001281147"/>
    </source>
</evidence>
<dbReference type="EMBL" id="JAUTXU010000003">
    <property type="protein sequence ID" value="KAK3725233.1"/>
    <property type="molecule type" value="Genomic_DNA"/>
</dbReference>
<accession>A0ACC3NYJ1</accession>
<evidence type="ECO:0000313" key="1">
    <source>
        <dbReference type="EMBL" id="KAK3725233.1"/>
    </source>
</evidence>
<keyword evidence="2" id="KW-1185">Reference proteome</keyword>
<proteinExistence type="predicted"/>
<gene>
    <name evidence="1" type="ORF">LTR37_000744</name>
</gene>
<name>A0ACC3NYJ1_9PEZI</name>
<sequence>MAPMMRAAVIHEAGGPEALQLEDVPIPKPNDDEVLIHTRAFGLNRSEMFTRQGYSPSVQFPRILGIEAVGEVESCPSGAFNKGDTVATCMGGIGRAFDGGYAEYTSVLVNQVMKLNTALDWKTLGAIPEMFQTAWGSLFISLKVSRGEKLLVRGGTTSVGLAVTAIAKNYGVEVTCTTRKAESEALLKDYGASDVLVDDGNLAAKVGGRFDKCLELIGVGTMEDSMRCLTKGGICCITGIVGGTWTVNDWNPMEHIPVSVCLTVYSGGNVEFMSMPLQQLVEQIEMGELKVPIGKEYNLEDIVEAHRVMNANTAGGKIVVLT</sequence>
<protein>
    <submittedName>
        <fullName evidence="1">Uncharacterized protein</fullName>
    </submittedName>
</protein>
<organism evidence="1 2">
    <name type="scientific">Vermiconidia calcicola</name>
    <dbReference type="NCBI Taxonomy" id="1690605"/>
    <lineage>
        <taxon>Eukaryota</taxon>
        <taxon>Fungi</taxon>
        <taxon>Dikarya</taxon>
        <taxon>Ascomycota</taxon>
        <taxon>Pezizomycotina</taxon>
        <taxon>Dothideomycetes</taxon>
        <taxon>Dothideomycetidae</taxon>
        <taxon>Mycosphaerellales</taxon>
        <taxon>Extremaceae</taxon>
        <taxon>Vermiconidia</taxon>
    </lineage>
</organism>